<sequence length="92" mass="9690">MLEHPINTHSPQLISQLIPAEALSNQDPKMKIQPLLLLAALATANPLLEKRCNSAGQCCEGGPSFARICDHCCDSRSCLGATVFSPGVCVSG</sequence>
<comment type="caution">
    <text evidence="1">The sequence shown here is derived from an EMBL/GenBank/DDBJ whole genome shotgun (WGS) entry which is preliminary data.</text>
</comment>
<evidence type="ECO:0000313" key="1">
    <source>
        <dbReference type="EMBL" id="PHH71763.1"/>
    </source>
</evidence>
<dbReference type="Proteomes" id="UP000226431">
    <property type="component" value="Unassembled WGS sequence"/>
</dbReference>
<organism evidence="1 2">
    <name type="scientific">Ophiocordyceps camponoti-rufipedis</name>
    <dbReference type="NCBI Taxonomy" id="2004952"/>
    <lineage>
        <taxon>Eukaryota</taxon>
        <taxon>Fungi</taxon>
        <taxon>Dikarya</taxon>
        <taxon>Ascomycota</taxon>
        <taxon>Pezizomycotina</taxon>
        <taxon>Sordariomycetes</taxon>
        <taxon>Hypocreomycetidae</taxon>
        <taxon>Hypocreales</taxon>
        <taxon>Ophiocordycipitaceae</taxon>
        <taxon>Ophiocordyceps</taxon>
    </lineage>
</organism>
<dbReference type="EMBL" id="NJES01000478">
    <property type="protein sequence ID" value="PHH71763.1"/>
    <property type="molecule type" value="Genomic_DNA"/>
</dbReference>
<dbReference type="AlphaFoldDB" id="A0A2C5YVV8"/>
<gene>
    <name evidence="1" type="ORF">CDD80_5006</name>
</gene>
<accession>A0A2C5YVV8</accession>
<name>A0A2C5YVV8_9HYPO</name>
<dbReference type="OrthoDB" id="10381029at2759"/>
<protein>
    <submittedName>
        <fullName evidence="1">Uncharacterized protein</fullName>
    </submittedName>
</protein>
<reference evidence="1 2" key="1">
    <citation type="submission" date="2017-06" db="EMBL/GenBank/DDBJ databases">
        <title>Ant-infecting Ophiocordyceps genomes reveal a high diversity of potential behavioral manipulation genes and a possible major role for enterotoxins.</title>
        <authorList>
            <person name="De Bekker C."/>
            <person name="Evans H.C."/>
            <person name="Brachmann A."/>
            <person name="Hughes D.P."/>
        </authorList>
    </citation>
    <scope>NUCLEOTIDE SEQUENCE [LARGE SCALE GENOMIC DNA]</scope>
    <source>
        <strain evidence="1 2">Map16</strain>
    </source>
</reference>
<proteinExistence type="predicted"/>
<evidence type="ECO:0000313" key="2">
    <source>
        <dbReference type="Proteomes" id="UP000226431"/>
    </source>
</evidence>
<keyword evidence="2" id="KW-1185">Reference proteome</keyword>